<feature type="region of interest" description="Disordered" evidence="3">
    <location>
        <begin position="182"/>
        <end position="213"/>
    </location>
</feature>
<feature type="compositionally biased region" description="Basic and acidic residues" evidence="3">
    <location>
        <begin position="78"/>
        <end position="88"/>
    </location>
</feature>
<feature type="region of interest" description="Disordered" evidence="3">
    <location>
        <begin position="63"/>
        <end position="88"/>
    </location>
</feature>
<evidence type="ECO:0000256" key="3">
    <source>
        <dbReference type="SAM" id="MobiDB-lite"/>
    </source>
</evidence>
<dbReference type="GO" id="GO:0033962">
    <property type="term" value="P:P-body assembly"/>
    <property type="evidence" value="ECO:0007669"/>
    <property type="project" value="TreeGrafter"/>
</dbReference>
<organism evidence="4 5">
    <name type="scientific">Gryllus longicercus</name>
    <dbReference type="NCBI Taxonomy" id="2509291"/>
    <lineage>
        <taxon>Eukaryota</taxon>
        <taxon>Metazoa</taxon>
        <taxon>Ecdysozoa</taxon>
        <taxon>Arthropoda</taxon>
        <taxon>Hexapoda</taxon>
        <taxon>Insecta</taxon>
        <taxon>Pterygota</taxon>
        <taxon>Neoptera</taxon>
        <taxon>Polyneoptera</taxon>
        <taxon>Orthoptera</taxon>
        <taxon>Ensifera</taxon>
        <taxon>Gryllidea</taxon>
        <taxon>Grylloidea</taxon>
        <taxon>Gryllidae</taxon>
        <taxon>Gryllinae</taxon>
        <taxon>Gryllus</taxon>
    </lineage>
</organism>
<dbReference type="Proteomes" id="UP001378592">
    <property type="component" value="Unassembled WGS sequence"/>
</dbReference>
<evidence type="ECO:0008006" key="6">
    <source>
        <dbReference type="Google" id="ProtNLM"/>
    </source>
</evidence>
<evidence type="ECO:0000313" key="4">
    <source>
        <dbReference type="EMBL" id="KAK7865786.1"/>
    </source>
</evidence>
<dbReference type="GO" id="GO:0000932">
    <property type="term" value="C:P-body"/>
    <property type="evidence" value="ECO:0007669"/>
    <property type="project" value="UniProtKB-SubCell"/>
</dbReference>
<feature type="compositionally biased region" description="Polar residues" evidence="3">
    <location>
        <begin position="182"/>
        <end position="193"/>
    </location>
</feature>
<proteinExistence type="predicted"/>
<evidence type="ECO:0000313" key="5">
    <source>
        <dbReference type="Proteomes" id="UP001378592"/>
    </source>
</evidence>
<evidence type="ECO:0000256" key="2">
    <source>
        <dbReference type="ARBA" id="ARBA00022490"/>
    </source>
</evidence>
<dbReference type="GO" id="GO:0003723">
    <property type="term" value="F:RNA binding"/>
    <property type="evidence" value="ECO:0007669"/>
    <property type="project" value="TreeGrafter"/>
</dbReference>
<feature type="region of interest" description="Disordered" evidence="3">
    <location>
        <begin position="478"/>
        <end position="517"/>
    </location>
</feature>
<feature type="compositionally biased region" description="Pro residues" evidence="3">
    <location>
        <begin position="198"/>
        <end position="211"/>
    </location>
</feature>
<dbReference type="PANTHER" id="PTHR21551">
    <property type="entry name" value="TOPOISOMERASE II-ASSOCIATED PROTEIN PAT1"/>
    <property type="match status" value="1"/>
</dbReference>
<keyword evidence="5" id="KW-1185">Reference proteome</keyword>
<keyword evidence="2" id="KW-0963">Cytoplasm</keyword>
<dbReference type="AlphaFoldDB" id="A0AAN9Z5X1"/>
<reference evidence="4 5" key="1">
    <citation type="submission" date="2024-03" db="EMBL/GenBank/DDBJ databases">
        <title>The genome assembly and annotation of the cricket Gryllus longicercus Weissman &amp; Gray.</title>
        <authorList>
            <person name="Szrajer S."/>
            <person name="Gray D."/>
            <person name="Ylla G."/>
        </authorList>
    </citation>
    <scope>NUCLEOTIDE SEQUENCE [LARGE SCALE GENOMIC DNA]</scope>
    <source>
        <strain evidence="4">DAG 2021-001</strain>
        <tissue evidence="4">Whole body minus gut</tissue>
    </source>
</reference>
<gene>
    <name evidence="4" type="ORF">R5R35_002105</name>
</gene>
<dbReference type="InterPro" id="IPR039900">
    <property type="entry name" value="Pat1-like"/>
</dbReference>
<name>A0AAN9Z5X1_9ORTH</name>
<protein>
    <recommendedName>
        <fullName evidence="6">Protein PAT1 homolog 1</fullName>
    </recommendedName>
</protein>
<sequence>MEDSFFGFNTSLPGLLDEELHDEPGQGLDEEEEEEYDALNDETFGTDAVEGDWEEDHEKLAEITEQSRARCGSYGNDGAERSDEAEHDTGLELEASLAQLVLEDYEDDVIVENGTIGGKLQNHRQESITTAENYSSSAPSGYSVWTPTKHENHLQSTHPITPSILPGKNVVSVEELERGLLSQQHNQHSQALKQQPPLIVPPPPGLGPPAPSSVLRLEDVERDLTANASLPVHLSRGQTQIVQHPDMVLLRNTQNAAAVASLGRGHFPGRLPPPPKAQVLPLGRGQVMLPGGRLVGPSGVHPGLPGIPDLRQLPQQNHRLMGSAPNLLRFIPPHLMVPPGQGQGGKGIPHPAGFPGDNGLLFPNHPLGHFRPGIPHVDQHRPGGQGLYGPRQDRQGAYFSNNRNGGPNTNYQHQNRGAHHHHYNHSNRGGYQSNQEYDEYAGLMTTREKHWLLNIQILQLNTDRPHIDDYYYTVFQSRQPKSEQDRERDRKRDVHRERRDSFRDREPRQDSQPRVYTPAQFENSLGKLQIGSVTAPRKIIDMDVVSTEGLDTVPTSNQRDTKRAKQVLLEIERLYLLLLQIEDLSSTLPGVRESVTEEKPVLIQRIMTSLIQEDRIISVMSIRKGKMLILRLLPHLPATDNGPPQILTLWSRLLRGLVTIGRRDQGSDAVLPRFHPYFHNWVTTLPFAPLLQLVCSMLPAQGEGNTSTPTPTRTTSPVGRNVLSYAFSNKFGVSALASMLSRAEALFPTLDSSQQQDWKGFLSSLFETAAHVASPESLPAPLEPLSTTLASQHFERHECVHIERYALLERIFTRRDSVATAGDKSNENLA</sequence>
<accession>A0AAN9Z5X1</accession>
<evidence type="ECO:0000256" key="1">
    <source>
        <dbReference type="ARBA" id="ARBA00004201"/>
    </source>
</evidence>
<comment type="subcellular location">
    <subcellularLocation>
        <location evidence="1">Cytoplasm</location>
        <location evidence="1">P-body</location>
    </subcellularLocation>
</comment>
<dbReference type="PANTHER" id="PTHR21551:SF0">
    <property type="entry name" value="PROTEIN ASSOCIATED WITH TOPO II RELATED-1, ISOFORM A"/>
    <property type="match status" value="1"/>
</dbReference>
<comment type="caution">
    <text evidence="4">The sequence shown here is derived from an EMBL/GenBank/DDBJ whole genome shotgun (WGS) entry which is preliminary data.</text>
</comment>
<dbReference type="GO" id="GO:0000290">
    <property type="term" value="P:deadenylation-dependent decapping of nuclear-transcribed mRNA"/>
    <property type="evidence" value="ECO:0007669"/>
    <property type="project" value="InterPro"/>
</dbReference>
<feature type="compositionally biased region" description="Acidic residues" evidence="3">
    <location>
        <begin position="28"/>
        <end position="40"/>
    </location>
</feature>
<feature type="compositionally biased region" description="Basic and acidic residues" evidence="3">
    <location>
        <begin position="480"/>
        <end position="511"/>
    </location>
</feature>
<dbReference type="EMBL" id="JAZDUA010000166">
    <property type="protein sequence ID" value="KAK7865786.1"/>
    <property type="molecule type" value="Genomic_DNA"/>
</dbReference>
<feature type="region of interest" description="Disordered" evidence="3">
    <location>
        <begin position="1"/>
        <end position="48"/>
    </location>
</feature>